<gene>
    <name evidence="3" type="ORF">Gaeavirus10_14</name>
</gene>
<organism evidence="3">
    <name type="scientific">Gaeavirus sp</name>
    <dbReference type="NCBI Taxonomy" id="2487767"/>
    <lineage>
        <taxon>Viruses</taxon>
        <taxon>Varidnaviria</taxon>
        <taxon>Bamfordvirae</taxon>
        <taxon>Nucleocytoviricota</taxon>
        <taxon>Megaviricetes</taxon>
        <taxon>Imitervirales</taxon>
        <taxon>Mimiviridae</taxon>
        <taxon>Klosneuvirinae</taxon>
    </lineage>
</organism>
<reference evidence="3" key="1">
    <citation type="submission" date="2018-10" db="EMBL/GenBank/DDBJ databases">
        <title>Hidden diversity of soil giant viruses.</title>
        <authorList>
            <person name="Schulz F."/>
            <person name="Alteio L."/>
            <person name="Goudeau D."/>
            <person name="Ryan E.M."/>
            <person name="Malmstrom R.R."/>
            <person name="Blanchard J."/>
            <person name="Woyke T."/>
        </authorList>
    </citation>
    <scope>NUCLEOTIDE SEQUENCE</scope>
    <source>
        <strain evidence="3">GAV1</strain>
    </source>
</reference>
<accession>A0A3G4ZYZ0</accession>
<feature type="coiled-coil region" evidence="1">
    <location>
        <begin position="48"/>
        <end position="75"/>
    </location>
</feature>
<sequence>MESQVLELELEDESNIVIDTPLAKKIFQIMTDDIESFKREILNKDDHIEFLNNRVTELLTQVDELQTKLTKVNNVDLLLKLKESLTAKQQTISKEIIEMTYEDYTKETNSNDNNNNNTNIETSSSSLSSLSSKPVQVLEQAPAKPRKRPVMF</sequence>
<name>A0A3G4ZYZ0_9VIRU</name>
<protein>
    <submittedName>
        <fullName evidence="3">Uncharacterized protein</fullName>
    </submittedName>
</protein>
<evidence type="ECO:0000256" key="2">
    <source>
        <dbReference type="SAM" id="MobiDB-lite"/>
    </source>
</evidence>
<keyword evidence="1" id="KW-0175">Coiled coil</keyword>
<evidence type="ECO:0000256" key="1">
    <source>
        <dbReference type="SAM" id="Coils"/>
    </source>
</evidence>
<evidence type="ECO:0000313" key="3">
    <source>
        <dbReference type="EMBL" id="AYV80118.1"/>
    </source>
</evidence>
<feature type="region of interest" description="Disordered" evidence="2">
    <location>
        <begin position="107"/>
        <end position="152"/>
    </location>
</feature>
<proteinExistence type="predicted"/>
<dbReference type="EMBL" id="MK072208">
    <property type="protein sequence ID" value="AYV80118.1"/>
    <property type="molecule type" value="Genomic_DNA"/>
</dbReference>
<feature type="compositionally biased region" description="Low complexity" evidence="2">
    <location>
        <begin position="107"/>
        <end position="132"/>
    </location>
</feature>